<organism evidence="5">
    <name type="scientific">Mesocestoides corti</name>
    <name type="common">Flatworm</name>
    <dbReference type="NCBI Taxonomy" id="53468"/>
    <lineage>
        <taxon>Eukaryota</taxon>
        <taxon>Metazoa</taxon>
        <taxon>Spiralia</taxon>
        <taxon>Lophotrochozoa</taxon>
        <taxon>Platyhelminthes</taxon>
        <taxon>Cestoda</taxon>
        <taxon>Eucestoda</taxon>
        <taxon>Cyclophyllidea</taxon>
        <taxon>Mesocestoididae</taxon>
        <taxon>Mesocestoides</taxon>
    </lineage>
</organism>
<evidence type="ECO:0000313" key="5">
    <source>
        <dbReference type="WBParaSite" id="MCU_010543-RA"/>
    </source>
</evidence>
<dbReference type="Gene3D" id="1.25.40.420">
    <property type="match status" value="1"/>
</dbReference>
<accession>A0A5K3FTX0</accession>
<feature type="signal peptide" evidence="3">
    <location>
        <begin position="1"/>
        <end position="22"/>
    </location>
</feature>
<keyword evidence="2" id="KW-0677">Repeat</keyword>
<dbReference type="InterPro" id="IPR011705">
    <property type="entry name" value="BACK"/>
</dbReference>
<evidence type="ECO:0000256" key="2">
    <source>
        <dbReference type="ARBA" id="ARBA00022737"/>
    </source>
</evidence>
<dbReference type="PANTHER" id="PTHR45632">
    <property type="entry name" value="LD33804P"/>
    <property type="match status" value="1"/>
</dbReference>
<dbReference type="SMART" id="SM00875">
    <property type="entry name" value="BACK"/>
    <property type="match status" value="1"/>
</dbReference>
<dbReference type="Gene3D" id="3.30.710.10">
    <property type="entry name" value="Potassium Channel Kv1.1, Chain A"/>
    <property type="match status" value="1"/>
</dbReference>
<reference evidence="5" key="1">
    <citation type="submission" date="2019-11" db="UniProtKB">
        <authorList>
            <consortium name="WormBaseParasite"/>
        </authorList>
    </citation>
    <scope>IDENTIFICATION</scope>
</reference>
<dbReference type="WBParaSite" id="MCU_010543-RA">
    <property type="protein sequence ID" value="MCU_010543-RA"/>
    <property type="gene ID" value="MCU_010543"/>
</dbReference>
<dbReference type="InterPro" id="IPR011333">
    <property type="entry name" value="SKP1/BTB/POZ_sf"/>
</dbReference>
<keyword evidence="1" id="KW-0880">Kelch repeat</keyword>
<feature type="domain" description="BACK" evidence="4">
    <location>
        <begin position="36"/>
        <end position="143"/>
    </location>
</feature>
<dbReference type="Pfam" id="PF07707">
    <property type="entry name" value="BACK"/>
    <property type="match status" value="1"/>
</dbReference>
<evidence type="ECO:0000259" key="4">
    <source>
        <dbReference type="SMART" id="SM00875"/>
    </source>
</evidence>
<protein>
    <submittedName>
        <fullName evidence="5">BACK domain-containing protein</fullName>
    </submittedName>
</protein>
<feature type="chain" id="PRO_5024368648" evidence="3">
    <location>
        <begin position="23"/>
        <end position="160"/>
    </location>
</feature>
<dbReference type="PANTHER" id="PTHR45632:SF3">
    <property type="entry name" value="KELCH-LIKE PROTEIN 32"/>
    <property type="match status" value="1"/>
</dbReference>
<evidence type="ECO:0000256" key="3">
    <source>
        <dbReference type="SAM" id="SignalP"/>
    </source>
</evidence>
<sequence length="160" mass="17719">MDNAARLLLLATNLGCTRLVLSCIEFLETRITMDNVGGIWCIANATRNDDLINVCVDFISEHFDSLSQCIELHSSAEPEYLAALLADCRLDTVNEELKLGCICSWLKAALTVEERARRAGCFEHLLSIVDLTKVPSEYFVDFCLSGTVAALPIEIKYVSL</sequence>
<evidence type="ECO:0000256" key="1">
    <source>
        <dbReference type="ARBA" id="ARBA00022441"/>
    </source>
</evidence>
<proteinExistence type="predicted"/>
<name>A0A5K3FTX0_MESCO</name>
<keyword evidence="3" id="KW-0732">Signal</keyword>
<dbReference type="AlphaFoldDB" id="A0A5K3FTX0"/>